<dbReference type="InterPro" id="IPR036259">
    <property type="entry name" value="MFS_trans_sf"/>
</dbReference>
<feature type="transmembrane region" description="Helical" evidence="3">
    <location>
        <begin position="188"/>
        <end position="208"/>
    </location>
</feature>
<protein>
    <recommendedName>
        <fullName evidence="4">Major facilitator superfamily (MFS) profile domain-containing protein</fullName>
    </recommendedName>
</protein>
<comment type="similarity">
    <text evidence="2">Belongs to the major facilitator superfamily. Monocarboxylate porter (TC 2.A.1.13) family.</text>
</comment>
<comment type="subcellular location">
    <subcellularLocation>
        <location evidence="1">Membrane</location>
        <topology evidence="1">Multi-pass membrane protein</topology>
    </subcellularLocation>
</comment>
<feature type="transmembrane region" description="Helical" evidence="3">
    <location>
        <begin position="157"/>
        <end position="176"/>
    </location>
</feature>
<keyword evidence="3" id="KW-0472">Membrane</keyword>
<evidence type="ECO:0000313" key="5">
    <source>
        <dbReference type="EMBL" id="KAL0567536.1"/>
    </source>
</evidence>
<dbReference type="Proteomes" id="UP001465976">
    <property type="component" value="Unassembled WGS sequence"/>
</dbReference>
<feature type="transmembrane region" description="Helical" evidence="3">
    <location>
        <begin position="401"/>
        <end position="419"/>
    </location>
</feature>
<name>A0ABR3EX95_9AGAR</name>
<dbReference type="InterPro" id="IPR050327">
    <property type="entry name" value="Proton-linked_MCT"/>
</dbReference>
<feature type="transmembrane region" description="Helical" evidence="3">
    <location>
        <begin position="299"/>
        <end position="316"/>
    </location>
</feature>
<proteinExistence type="inferred from homology"/>
<feature type="transmembrane region" description="Helical" evidence="3">
    <location>
        <begin position="99"/>
        <end position="117"/>
    </location>
</feature>
<dbReference type="SUPFAM" id="SSF103473">
    <property type="entry name" value="MFS general substrate transporter"/>
    <property type="match status" value="1"/>
</dbReference>
<keyword evidence="3" id="KW-0812">Transmembrane</keyword>
<gene>
    <name evidence="5" type="ORF">V5O48_014459</name>
</gene>
<evidence type="ECO:0000259" key="4">
    <source>
        <dbReference type="PROSITE" id="PS50850"/>
    </source>
</evidence>
<sequence length="434" mass="46815">MDVNAQQARITPLYQSVLLLSGFFMTFHVIGINSTYGVYQAEVRALICSKEFYTSTRSNIRDAKGQDALVSLVGTIGTGLTWAGGILVNPLIAGGNVKLVALSGAFFMSLGLVLASFSTKLWHLFLTQAFLYGLGASMYYFPILAITPLYFNRRRGFAMGIVLAGSSLGGLVLAPMQQYLIDRYGVQWTLRILGLWNFGVSIPVSIVIRQHPSFGRRKTLWIGVATLKKGTFWFQALGAFLQAGGNVVPIYYMVAYSASVLSLMPSTGSILLSVNSGVNCVSRVGMGILADYVGRQNTLIGGVILSALSVFTLWYSAAKARFIAFVVIYGIFAGGYNALLPTTIVEIYGLENYAGVNGSLLFIRGLGSLFGAPLAGVILGSHARAGIGGDKSVLEEKFNHVVIYDGVLLAVSALCVVYVRRLDAVEKQGWKWRA</sequence>
<dbReference type="EMBL" id="JBAHYK010001562">
    <property type="protein sequence ID" value="KAL0567536.1"/>
    <property type="molecule type" value="Genomic_DNA"/>
</dbReference>
<reference evidence="5 6" key="1">
    <citation type="submission" date="2024-02" db="EMBL/GenBank/DDBJ databases">
        <title>A draft genome for the cacao thread blight pathogen Marasmius crinis-equi.</title>
        <authorList>
            <person name="Cohen S.P."/>
            <person name="Baruah I.K."/>
            <person name="Amoako-Attah I."/>
            <person name="Bukari Y."/>
            <person name="Meinhardt L.W."/>
            <person name="Bailey B.A."/>
        </authorList>
    </citation>
    <scope>NUCLEOTIDE SEQUENCE [LARGE SCALE GENOMIC DNA]</scope>
    <source>
        <strain evidence="5 6">GH-76</strain>
    </source>
</reference>
<keyword evidence="6" id="KW-1185">Reference proteome</keyword>
<comment type="caution">
    <text evidence="5">The sequence shown here is derived from an EMBL/GenBank/DDBJ whole genome shotgun (WGS) entry which is preliminary data.</text>
</comment>
<evidence type="ECO:0000256" key="3">
    <source>
        <dbReference type="SAM" id="Phobius"/>
    </source>
</evidence>
<keyword evidence="3" id="KW-1133">Transmembrane helix</keyword>
<evidence type="ECO:0000256" key="1">
    <source>
        <dbReference type="ARBA" id="ARBA00004141"/>
    </source>
</evidence>
<dbReference type="Pfam" id="PF07690">
    <property type="entry name" value="MFS_1"/>
    <property type="match status" value="1"/>
</dbReference>
<organism evidence="5 6">
    <name type="scientific">Marasmius crinis-equi</name>
    <dbReference type="NCBI Taxonomy" id="585013"/>
    <lineage>
        <taxon>Eukaryota</taxon>
        <taxon>Fungi</taxon>
        <taxon>Dikarya</taxon>
        <taxon>Basidiomycota</taxon>
        <taxon>Agaricomycotina</taxon>
        <taxon>Agaricomycetes</taxon>
        <taxon>Agaricomycetidae</taxon>
        <taxon>Agaricales</taxon>
        <taxon>Marasmiineae</taxon>
        <taxon>Marasmiaceae</taxon>
        <taxon>Marasmius</taxon>
    </lineage>
</organism>
<dbReference type="InterPro" id="IPR020846">
    <property type="entry name" value="MFS_dom"/>
</dbReference>
<feature type="domain" description="Major facilitator superfamily (MFS) profile" evidence="4">
    <location>
        <begin position="231"/>
        <end position="434"/>
    </location>
</feature>
<accession>A0ABR3EX95</accession>
<dbReference type="InterPro" id="IPR011701">
    <property type="entry name" value="MFS"/>
</dbReference>
<evidence type="ECO:0000256" key="2">
    <source>
        <dbReference type="ARBA" id="ARBA00006727"/>
    </source>
</evidence>
<dbReference type="Gene3D" id="1.20.1250.20">
    <property type="entry name" value="MFS general substrate transporter like domains"/>
    <property type="match status" value="2"/>
</dbReference>
<feature type="transmembrane region" description="Helical" evidence="3">
    <location>
        <begin position="361"/>
        <end position="381"/>
    </location>
</feature>
<dbReference type="PANTHER" id="PTHR11360:SF284">
    <property type="entry name" value="EG:103B4.3 PROTEIN-RELATED"/>
    <property type="match status" value="1"/>
</dbReference>
<dbReference type="PANTHER" id="PTHR11360">
    <property type="entry name" value="MONOCARBOXYLATE TRANSPORTER"/>
    <property type="match status" value="1"/>
</dbReference>
<evidence type="ECO:0000313" key="6">
    <source>
        <dbReference type="Proteomes" id="UP001465976"/>
    </source>
</evidence>
<feature type="transmembrane region" description="Helical" evidence="3">
    <location>
        <begin position="129"/>
        <end position="150"/>
    </location>
</feature>
<feature type="transmembrane region" description="Helical" evidence="3">
    <location>
        <begin position="322"/>
        <end position="340"/>
    </location>
</feature>
<feature type="transmembrane region" description="Helical" evidence="3">
    <location>
        <begin position="68"/>
        <end position="92"/>
    </location>
</feature>
<feature type="transmembrane region" description="Helical" evidence="3">
    <location>
        <begin position="12"/>
        <end position="32"/>
    </location>
</feature>
<dbReference type="PROSITE" id="PS50850">
    <property type="entry name" value="MFS"/>
    <property type="match status" value="1"/>
</dbReference>